<sequence length="62" mass="6142">MPAFGGTVACISEAEIQNIPSGAWGPSQAGADAGGIFADWAMGRGGGWWGVVDVMRACGGVS</sequence>
<protein>
    <submittedName>
        <fullName evidence="1">Uncharacterized protein</fullName>
    </submittedName>
</protein>
<evidence type="ECO:0000313" key="1">
    <source>
        <dbReference type="EMBL" id="QNO48328.1"/>
    </source>
</evidence>
<reference evidence="1" key="1">
    <citation type="submission" date="2020-06" db="EMBL/GenBank/DDBJ databases">
        <title>Unique genomic features of the anaerobic methanotrophic archaea.</title>
        <authorList>
            <person name="Chadwick G.L."/>
            <person name="Skennerton C.T."/>
            <person name="Laso-Perez R."/>
            <person name="Leu A.O."/>
            <person name="Speth D.R."/>
            <person name="Yu H."/>
            <person name="Morgan-Lang C."/>
            <person name="Hatzenpichler R."/>
            <person name="Goudeau D."/>
            <person name="Malmstrom R."/>
            <person name="Brazelton W.J."/>
            <person name="Woyke T."/>
            <person name="Hallam S.J."/>
            <person name="Tyson G.W."/>
            <person name="Wegener G."/>
            <person name="Boetius A."/>
            <person name="Orphan V."/>
        </authorList>
    </citation>
    <scope>NUCLEOTIDE SEQUENCE</scope>
</reference>
<organism evidence="1">
    <name type="scientific">Candidatus Methanogaster sp. ANME-2c ERB4</name>
    <dbReference type="NCBI Taxonomy" id="2759911"/>
    <lineage>
        <taxon>Archaea</taxon>
        <taxon>Methanobacteriati</taxon>
        <taxon>Methanobacteriota</taxon>
        <taxon>Stenosarchaea group</taxon>
        <taxon>Methanomicrobia</taxon>
        <taxon>Methanosarcinales</taxon>
        <taxon>ANME-2 cluster</taxon>
        <taxon>Candidatus Methanogasteraceae</taxon>
        <taxon>Candidatus Methanogaster</taxon>
    </lineage>
</organism>
<accession>A0A7G9YJZ4</accession>
<dbReference type="AlphaFoldDB" id="A0A7G9YJZ4"/>
<dbReference type="EMBL" id="MT631326">
    <property type="protein sequence ID" value="QNO48328.1"/>
    <property type="molecule type" value="Genomic_DNA"/>
</dbReference>
<gene>
    <name evidence="1" type="ORF">KDGELCJN_00011</name>
</gene>
<proteinExistence type="predicted"/>
<name>A0A7G9YJZ4_9EURY</name>